<dbReference type="Gene3D" id="3.40.50.80">
    <property type="entry name" value="Nucleotide-binding domain of ferredoxin-NADP reductase (FNR) module"/>
    <property type="match status" value="1"/>
</dbReference>
<evidence type="ECO:0000259" key="10">
    <source>
        <dbReference type="PROSITE" id="PS51384"/>
    </source>
</evidence>
<dbReference type="InterPro" id="IPR017938">
    <property type="entry name" value="Riboflavin_synthase-like_b-brl"/>
</dbReference>
<keyword evidence="12" id="KW-1185">Reference proteome</keyword>
<dbReference type="InterPro" id="IPR039261">
    <property type="entry name" value="FNR_nucleotide-bd"/>
</dbReference>
<dbReference type="STRING" id="1777144.AWB83_02483"/>
<dbReference type="AlphaFoldDB" id="A0A158AWY9"/>
<evidence type="ECO:0000259" key="9">
    <source>
        <dbReference type="PROSITE" id="PS51085"/>
    </source>
</evidence>
<evidence type="ECO:0000256" key="4">
    <source>
        <dbReference type="ARBA" id="ARBA00022714"/>
    </source>
</evidence>
<dbReference type="Pfam" id="PF22290">
    <property type="entry name" value="DmmA-like_N"/>
    <property type="match status" value="1"/>
</dbReference>
<evidence type="ECO:0000256" key="7">
    <source>
        <dbReference type="ARBA" id="ARBA00023004"/>
    </source>
</evidence>
<evidence type="ECO:0000256" key="3">
    <source>
        <dbReference type="ARBA" id="ARBA00022643"/>
    </source>
</evidence>
<name>A0A158AWY9_9BURK</name>
<dbReference type="EMBL" id="FCOB02000010">
    <property type="protein sequence ID" value="SAK62332.1"/>
    <property type="molecule type" value="Genomic_DNA"/>
</dbReference>
<comment type="cofactor">
    <cofactor evidence="1">
        <name>FMN</name>
        <dbReference type="ChEBI" id="CHEBI:58210"/>
    </cofactor>
</comment>
<dbReference type="InterPro" id="IPR017927">
    <property type="entry name" value="FAD-bd_FR_type"/>
</dbReference>
<proteinExistence type="predicted"/>
<sequence length="318" mass="34445">MHSATFTVIVDKVRVEAMDTVSIELRSSDSSPLPSFDAGSHISLHLPNGIVRSYSLVNATGNRDRYVLGVLRARDSQGGSAFVHEKLRVGDALAISAPRNNFPLDETGERFVLVAGGIGITAIYSMAQRLVALGKSVDMLYCCRSREHAAWLDSIQALGIPLKLHFDAQHGGPPDLRGFLDERDPETRFYCCGPTPMLSAFERACADHGYTHAHIERFSADPNAVKEASNAGYEVQLVRSRKLVRVEPGARLLDVLRAAGADVPSSCEQGVCGTCELSVIEGEIDHRDSVLSETERAEGKTMMVCVSSCKGGRLVLDC</sequence>
<dbReference type="PANTHER" id="PTHR47354:SF1">
    <property type="entry name" value="CARNITINE MONOOXYGENASE REDUCTASE SUBUNIT"/>
    <property type="match status" value="1"/>
</dbReference>
<dbReference type="PROSITE" id="PS00197">
    <property type="entry name" value="2FE2S_FER_1"/>
    <property type="match status" value="1"/>
</dbReference>
<dbReference type="PROSITE" id="PS51384">
    <property type="entry name" value="FAD_FR"/>
    <property type="match status" value="1"/>
</dbReference>
<dbReference type="SUPFAM" id="SSF52343">
    <property type="entry name" value="Ferredoxin reductase-like, C-terminal NADP-linked domain"/>
    <property type="match status" value="1"/>
</dbReference>
<dbReference type="Gene3D" id="3.10.20.30">
    <property type="match status" value="1"/>
</dbReference>
<keyword evidence="7" id="KW-0408">Iron</keyword>
<dbReference type="RefSeq" id="WP_087045699.1">
    <property type="nucleotide sequence ID" value="NZ_FCOB02000010.1"/>
</dbReference>
<keyword evidence="4" id="KW-0001">2Fe-2S</keyword>
<dbReference type="GO" id="GO:0016491">
    <property type="term" value="F:oxidoreductase activity"/>
    <property type="evidence" value="ECO:0007669"/>
    <property type="project" value="UniProtKB-KW"/>
</dbReference>
<dbReference type="InterPro" id="IPR036010">
    <property type="entry name" value="2Fe-2S_ferredoxin-like_sf"/>
</dbReference>
<dbReference type="PANTHER" id="PTHR47354">
    <property type="entry name" value="NADH OXIDOREDUCTASE HCR"/>
    <property type="match status" value="1"/>
</dbReference>
<dbReference type="Gene3D" id="2.40.30.10">
    <property type="entry name" value="Translation factors"/>
    <property type="match status" value="1"/>
</dbReference>
<dbReference type="PRINTS" id="PR00409">
    <property type="entry name" value="PHDIOXRDTASE"/>
</dbReference>
<evidence type="ECO:0000256" key="5">
    <source>
        <dbReference type="ARBA" id="ARBA00022723"/>
    </source>
</evidence>
<feature type="domain" description="2Fe-2S ferredoxin-type" evidence="9">
    <location>
        <begin position="233"/>
        <end position="318"/>
    </location>
</feature>
<dbReference type="Pfam" id="PF00111">
    <property type="entry name" value="Fer2"/>
    <property type="match status" value="1"/>
</dbReference>
<dbReference type="PROSITE" id="PS51085">
    <property type="entry name" value="2FE2S_FER_2"/>
    <property type="match status" value="1"/>
</dbReference>
<dbReference type="InterPro" id="IPR006058">
    <property type="entry name" value="2Fe2S_fd_BS"/>
</dbReference>
<feature type="domain" description="FAD-binding FR-type" evidence="10">
    <location>
        <begin position="3"/>
        <end position="105"/>
    </location>
</feature>
<dbReference type="GO" id="GO:0051537">
    <property type="term" value="F:2 iron, 2 sulfur cluster binding"/>
    <property type="evidence" value="ECO:0007669"/>
    <property type="project" value="UniProtKB-KW"/>
</dbReference>
<dbReference type="InterPro" id="IPR054582">
    <property type="entry name" value="DmmA-like_N"/>
</dbReference>
<dbReference type="OrthoDB" id="544091at2"/>
<comment type="caution">
    <text evidence="11">The sequence shown here is derived from an EMBL/GenBank/DDBJ whole genome shotgun (WGS) entry which is preliminary data.</text>
</comment>
<evidence type="ECO:0000313" key="11">
    <source>
        <dbReference type="EMBL" id="SAK62332.1"/>
    </source>
</evidence>
<keyword evidence="8" id="KW-0411">Iron-sulfur</keyword>
<keyword evidence="2" id="KW-0285">Flavoprotein</keyword>
<accession>A0A158AWY9</accession>
<dbReference type="Proteomes" id="UP000054978">
    <property type="component" value="Unassembled WGS sequence"/>
</dbReference>
<keyword evidence="3" id="KW-0288">FMN</keyword>
<reference evidence="11" key="1">
    <citation type="submission" date="2016-01" db="EMBL/GenBank/DDBJ databases">
        <authorList>
            <person name="Peeters C."/>
        </authorList>
    </citation>
    <scope>NUCLEOTIDE SEQUENCE [LARGE SCALE GENOMIC DNA]</scope>
    <source>
        <strain evidence="11">LMG 29326</strain>
    </source>
</reference>
<dbReference type="InterPro" id="IPR012675">
    <property type="entry name" value="Beta-grasp_dom_sf"/>
</dbReference>
<protein>
    <submittedName>
        <fullName evidence="11">Ferredoxin-NADPH reductase</fullName>
    </submittedName>
</protein>
<evidence type="ECO:0000256" key="6">
    <source>
        <dbReference type="ARBA" id="ARBA00023002"/>
    </source>
</evidence>
<evidence type="ECO:0000256" key="2">
    <source>
        <dbReference type="ARBA" id="ARBA00022630"/>
    </source>
</evidence>
<evidence type="ECO:0000256" key="1">
    <source>
        <dbReference type="ARBA" id="ARBA00001917"/>
    </source>
</evidence>
<evidence type="ECO:0000256" key="8">
    <source>
        <dbReference type="ARBA" id="ARBA00023014"/>
    </source>
</evidence>
<dbReference type="GO" id="GO:0046872">
    <property type="term" value="F:metal ion binding"/>
    <property type="evidence" value="ECO:0007669"/>
    <property type="project" value="UniProtKB-KW"/>
</dbReference>
<dbReference type="InterPro" id="IPR001041">
    <property type="entry name" value="2Fe-2S_ferredoxin-type"/>
</dbReference>
<evidence type="ECO:0000313" key="12">
    <source>
        <dbReference type="Proteomes" id="UP000054978"/>
    </source>
</evidence>
<dbReference type="CDD" id="cd06185">
    <property type="entry name" value="PDR_like"/>
    <property type="match status" value="1"/>
</dbReference>
<dbReference type="InterPro" id="IPR050415">
    <property type="entry name" value="MRET"/>
</dbReference>
<organism evidence="11 12">
    <name type="scientific">Caballeronia ptereochthonis</name>
    <dbReference type="NCBI Taxonomy" id="1777144"/>
    <lineage>
        <taxon>Bacteria</taxon>
        <taxon>Pseudomonadati</taxon>
        <taxon>Pseudomonadota</taxon>
        <taxon>Betaproteobacteria</taxon>
        <taxon>Burkholderiales</taxon>
        <taxon>Burkholderiaceae</taxon>
        <taxon>Caballeronia</taxon>
    </lineage>
</organism>
<gene>
    <name evidence="11" type="ORF">AWB83_02483</name>
</gene>
<dbReference type="SUPFAM" id="SSF54292">
    <property type="entry name" value="2Fe-2S ferredoxin-like"/>
    <property type="match status" value="1"/>
</dbReference>
<dbReference type="SUPFAM" id="SSF63380">
    <property type="entry name" value="Riboflavin synthase domain-like"/>
    <property type="match status" value="1"/>
</dbReference>
<keyword evidence="6" id="KW-0560">Oxidoreductase</keyword>
<dbReference type="CDD" id="cd00207">
    <property type="entry name" value="fer2"/>
    <property type="match status" value="1"/>
</dbReference>
<keyword evidence="5" id="KW-0479">Metal-binding</keyword>